<evidence type="ECO:0000313" key="4">
    <source>
        <dbReference type="RefSeq" id="XP_016652282.1"/>
    </source>
</evidence>
<dbReference type="InterPro" id="IPR025398">
    <property type="entry name" value="DUF4371"/>
</dbReference>
<reference evidence="4" key="2">
    <citation type="submission" date="2025-08" db="UniProtKB">
        <authorList>
            <consortium name="RefSeq"/>
        </authorList>
    </citation>
    <scope>IDENTIFICATION</scope>
</reference>
<proteinExistence type="predicted"/>
<dbReference type="PANTHER" id="PTHR11697:SF230">
    <property type="entry name" value="ZINC FINGER, MYM DOMAIN CONTAINING 1"/>
    <property type="match status" value="1"/>
</dbReference>
<evidence type="ECO:0000313" key="3">
    <source>
        <dbReference type="Proteomes" id="UP000694861"/>
    </source>
</evidence>
<dbReference type="SUPFAM" id="SSF53098">
    <property type="entry name" value="Ribonuclease H-like"/>
    <property type="match status" value="1"/>
</dbReference>
<sequence>MPVTKSLSLEVMPSTSSSAYSEPIWAFPLYKLPARRLLLSRQAFFSFNMFLASVATRFDVSAFIDMDEVPLVSLVPVDSGSIMERFFKRKSSSGSGSSNNVDSSNTVGSSRTPSSRQSQSDGVLGNLQADPGLRTRMIDYDANMRDEVRRSYLQKGPCQPRGHNFPITNMSGINRRFIPQWFDEFDWLEYSISKDAAFCLYCYLFKTNFEQVGSEAFTGDGFKNWKKGRERFKMHVGPVGSVHNKAREAATNLMNQATHIETAVSKHSDQARKAYRTCLIASIKCTKFLLRQGLTFRGHDESVTSSNRGNYLELLQFLADNDDKVKEVVMENAPGNLKLLAPCIQKEIVNSCALETLDAIMDGLKDRFFSILVDEARDVSVKEQMAMVLRYVDDSGHVIERFVGIQHVTDTTSSSLKDAIDTFFSHNGLSISKLRGQGYDGASNMRGELNGLKTKILREQPCAYYVHCFAHQLQLALVAVAKKNIDIASFFATANSVVNHVGASCKRRDLLRGQLQEELVIAFENDCLITGRGLNQETSLKRAGDTRWNSHYGTLISIISMFSSVVHVLQMVIDDNPNESAGEANKLMREIRSFEFVFHLFLMKVILGLTNDLSQALQRKDQEIVNAMALVKSCKEKLHWMRNNGFDALVDEVSSFCEKHHIYVPNMEDAFILPGRSRRNAPIKTNRHHYRVELFIYVIDEQITELEDRFNEVNTELLICLACLSPKDSFVAFDKSKLLRLAQFYPQDFSDEDRLALEDQLEIYIHYVRSMGDFSQLQGIGDLAKKMVETRMHQEQNGRSMVE</sequence>
<accession>A0ABM1LY05</accession>
<dbReference type="GeneID" id="107881847"/>
<dbReference type="InterPro" id="IPR012337">
    <property type="entry name" value="RNaseH-like_sf"/>
</dbReference>
<dbReference type="Proteomes" id="UP000694861">
    <property type="component" value="Unplaced"/>
</dbReference>
<dbReference type="InterPro" id="IPR006580">
    <property type="entry name" value="Znf_TTF"/>
</dbReference>
<dbReference type="InterPro" id="IPR055298">
    <property type="entry name" value="AtLOH3-like"/>
</dbReference>
<dbReference type="PANTHER" id="PTHR11697">
    <property type="entry name" value="GENERAL TRANSCRIPTION FACTOR 2-RELATED ZINC FINGER PROTEIN"/>
    <property type="match status" value="1"/>
</dbReference>
<evidence type="ECO:0000256" key="1">
    <source>
        <dbReference type="SAM" id="MobiDB-lite"/>
    </source>
</evidence>
<dbReference type="SMART" id="SM00597">
    <property type="entry name" value="ZnF_TTF"/>
    <property type="match status" value="1"/>
</dbReference>
<name>A0ABM1LY05_PRUMU</name>
<gene>
    <name evidence="4" type="primary">LOC107881847</name>
</gene>
<evidence type="ECO:0000259" key="2">
    <source>
        <dbReference type="SMART" id="SM00597"/>
    </source>
</evidence>
<dbReference type="RefSeq" id="XP_016652282.1">
    <property type="nucleotide sequence ID" value="XM_016796796.1"/>
</dbReference>
<organism evidence="3 4">
    <name type="scientific">Prunus mume</name>
    <name type="common">Japanese apricot</name>
    <name type="synonym">Armeniaca mume</name>
    <dbReference type="NCBI Taxonomy" id="102107"/>
    <lineage>
        <taxon>Eukaryota</taxon>
        <taxon>Viridiplantae</taxon>
        <taxon>Streptophyta</taxon>
        <taxon>Embryophyta</taxon>
        <taxon>Tracheophyta</taxon>
        <taxon>Spermatophyta</taxon>
        <taxon>Magnoliopsida</taxon>
        <taxon>eudicotyledons</taxon>
        <taxon>Gunneridae</taxon>
        <taxon>Pentapetalae</taxon>
        <taxon>rosids</taxon>
        <taxon>fabids</taxon>
        <taxon>Rosales</taxon>
        <taxon>Rosaceae</taxon>
        <taxon>Amygdaloideae</taxon>
        <taxon>Amygdaleae</taxon>
        <taxon>Prunus</taxon>
    </lineage>
</organism>
<reference evidence="3" key="1">
    <citation type="journal article" date="2012" name="Nat. Commun.">
        <title>The genome of Prunus mume.</title>
        <authorList>
            <person name="Zhang Q."/>
            <person name="Chen W."/>
            <person name="Sun L."/>
            <person name="Zhao F."/>
            <person name="Huang B."/>
            <person name="Yang W."/>
            <person name="Tao Y."/>
            <person name="Wang J."/>
            <person name="Yuan Z."/>
            <person name="Fan G."/>
            <person name="Xing Z."/>
            <person name="Han C."/>
            <person name="Pan H."/>
            <person name="Zhong X."/>
            <person name="Shi W."/>
            <person name="Liang X."/>
            <person name="Du D."/>
            <person name="Sun F."/>
            <person name="Xu Z."/>
            <person name="Hao R."/>
            <person name="Lv T."/>
            <person name="Lv Y."/>
            <person name="Zheng Z."/>
            <person name="Sun M."/>
            <person name="Luo L."/>
            <person name="Cai M."/>
            <person name="Gao Y."/>
            <person name="Wang J."/>
            <person name="Yin Y."/>
            <person name="Xu X."/>
            <person name="Cheng T."/>
            <person name="Wang J."/>
        </authorList>
    </citation>
    <scope>NUCLEOTIDE SEQUENCE [LARGE SCALE GENOMIC DNA]</scope>
</reference>
<keyword evidence="3" id="KW-1185">Reference proteome</keyword>
<protein>
    <submittedName>
        <fullName evidence="4">Zinc finger MYM-type protein 1-like</fullName>
    </submittedName>
</protein>
<feature type="region of interest" description="Disordered" evidence="1">
    <location>
        <begin position="90"/>
        <end position="129"/>
    </location>
</feature>
<feature type="domain" description="TTF-type" evidence="2">
    <location>
        <begin position="173"/>
        <end position="266"/>
    </location>
</feature>
<feature type="compositionally biased region" description="Low complexity" evidence="1">
    <location>
        <begin position="92"/>
        <end position="120"/>
    </location>
</feature>
<dbReference type="Pfam" id="PF14291">
    <property type="entry name" value="DUF4371"/>
    <property type="match status" value="1"/>
</dbReference>